<feature type="compositionally biased region" description="Basic and acidic residues" evidence="1">
    <location>
        <begin position="73"/>
        <end position="84"/>
    </location>
</feature>
<feature type="compositionally biased region" description="Polar residues" evidence="1">
    <location>
        <begin position="63"/>
        <end position="72"/>
    </location>
</feature>
<dbReference type="EMBL" id="RQTK01000620">
    <property type="protein sequence ID" value="RUS76971.1"/>
    <property type="molecule type" value="Genomic_DNA"/>
</dbReference>
<dbReference type="OrthoDB" id="3176171at2759"/>
<evidence type="ECO:0000313" key="3">
    <source>
        <dbReference type="Proteomes" id="UP000271974"/>
    </source>
</evidence>
<feature type="region of interest" description="Disordered" evidence="1">
    <location>
        <begin position="1"/>
        <end position="100"/>
    </location>
</feature>
<reference evidence="2 3" key="1">
    <citation type="submission" date="2019-01" db="EMBL/GenBank/DDBJ databases">
        <title>A draft genome assembly of the solar-powered sea slug Elysia chlorotica.</title>
        <authorList>
            <person name="Cai H."/>
            <person name="Li Q."/>
            <person name="Fang X."/>
            <person name="Li J."/>
            <person name="Curtis N.E."/>
            <person name="Altenburger A."/>
            <person name="Shibata T."/>
            <person name="Feng M."/>
            <person name="Maeda T."/>
            <person name="Schwartz J.A."/>
            <person name="Shigenobu S."/>
            <person name="Lundholm N."/>
            <person name="Nishiyama T."/>
            <person name="Yang H."/>
            <person name="Hasebe M."/>
            <person name="Li S."/>
            <person name="Pierce S.K."/>
            <person name="Wang J."/>
        </authorList>
    </citation>
    <scope>NUCLEOTIDE SEQUENCE [LARGE SCALE GENOMIC DNA]</scope>
    <source>
        <strain evidence="2">EC2010</strain>
        <tissue evidence="2">Whole organism of an adult</tissue>
    </source>
</reference>
<comment type="caution">
    <text evidence="2">The sequence shown here is derived from an EMBL/GenBank/DDBJ whole genome shotgun (WGS) entry which is preliminary data.</text>
</comment>
<evidence type="ECO:0000256" key="1">
    <source>
        <dbReference type="SAM" id="MobiDB-lite"/>
    </source>
</evidence>
<name>A0A433T607_ELYCH</name>
<feature type="region of interest" description="Disordered" evidence="1">
    <location>
        <begin position="156"/>
        <end position="199"/>
    </location>
</feature>
<evidence type="ECO:0000313" key="2">
    <source>
        <dbReference type="EMBL" id="RUS76971.1"/>
    </source>
</evidence>
<gene>
    <name evidence="2" type="ORF">EGW08_015258</name>
</gene>
<feature type="compositionally biased region" description="Polar residues" evidence="1">
    <location>
        <begin position="28"/>
        <end position="42"/>
    </location>
</feature>
<feature type="compositionally biased region" description="Low complexity" evidence="1">
    <location>
        <begin position="43"/>
        <end position="55"/>
    </location>
</feature>
<dbReference type="AlphaFoldDB" id="A0A433T607"/>
<protein>
    <submittedName>
        <fullName evidence="2">Uncharacterized protein</fullName>
    </submittedName>
</protein>
<dbReference type="STRING" id="188477.A0A433T607"/>
<keyword evidence="3" id="KW-1185">Reference proteome</keyword>
<proteinExistence type="predicted"/>
<feature type="non-terminal residue" evidence="2">
    <location>
        <position position="1"/>
    </location>
</feature>
<organism evidence="2 3">
    <name type="scientific">Elysia chlorotica</name>
    <name type="common">Eastern emerald elysia</name>
    <name type="synonym">Sea slug</name>
    <dbReference type="NCBI Taxonomy" id="188477"/>
    <lineage>
        <taxon>Eukaryota</taxon>
        <taxon>Metazoa</taxon>
        <taxon>Spiralia</taxon>
        <taxon>Lophotrochozoa</taxon>
        <taxon>Mollusca</taxon>
        <taxon>Gastropoda</taxon>
        <taxon>Heterobranchia</taxon>
        <taxon>Euthyneura</taxon>
        <taxon>Panpulmonata</taxon>
        <taxon>Sacoglossa</taxon>
        <taxon>Placobranchoidea</taxon>
        <taxon>Plakobranchidae</taxon>
        <taxon>Elysia</taxon>
    </lineage>
</organism>
<sequence length="249" mass="27910">GGSQQNAPNLPYSVDPYEGFTRSRKSQQRAGRQNFSFSESPYRQSRSQNNQNASSGYRGQAGKSPSRNVTKVSSEKKGHDEDFGYRSVPASAWGPESKNASVADRLAGFLESQSPQMDKLANGVVLENKQRSSNSRNNADLDTFETKLAKYKNEAFSNQTSALDNNSDSDSDDEAVAKCNKENEDEEEENSFFGLQPEKTKLTALSEEEGETKFMSTVAAEKARVEKIRRARNAAEVIQRQWRRFRPRQ</sequence>
<accession>A0A433T607</accession>
<dbReference type="Proteomes" id="UP000271974">
    <property type="component" value="Unassembled WGS sequence"/>
</dbReference>